<feature type="compositionally biased region" description="Low complexity" evidence="2">
    <location>
        <begin position="739"/>
        <end position="751"/>
    </location>
</feature>
<feature type="compositionally biased region" description="Basic and acidic residues" evidence="2">
    <location>
        <begin position="831"/>
        <end position="841"/>
    </location>
</feature>
<dbReference type="AlphaFoldDB" id="A0A0N7L3Q3"/>
<dbReference type="GO" id="GO:0008270">
    <property type="term" value="F:zinc ion binding"/>
    <property type="evidence" value="ECO:0007669"/>
    <property type="project" value="UniProtKB-KW"/>
</dbReference>
<feature type="compositionally biased region" description="Polar residues" evidence="2">
    <location>
        <begin position="808"/>
        <end position="830"/>
    </location>
</feature>
<sequence>MEATAGCRSWPAPFLDRRDFASWEDFCAYIEEYERHTHQSFYQQSHTSVKTRNQVLASFAAIGQPLPTHLLPERFQDYMRVLQCAHKIREGEARLHTHWNEEGPAECQAKISATLQLVENGNYRVRVTKMNLHHNHPITRTATSAPAAPPQSNAVVYEMPSAKRQRMDHSRSYLESDDSRHSTQSSLDKPHVPTMADMRTFLQHVKMRVDQRNSLQSVEERLFTYVNEFAAINGNAARIFIDDEKVLSSITLQTEHMRKVFEAFPEVLRVDIMPQTTDNEANTNHSMFSLMAHDVLGRWQYVQHAIVESDRTEILQTVLDQFKENNALHLLLSFPNARVLYTQFHVLRELHKAIADHGQDLTSWHRDRLTSITQALVYAPTALVYDAEVATMADVLGSKHHPFYRYFLMVWDTCRDCWTTFARQDVTTFTISEIDGQFASTWKEIFAAVNDDMALDETVMAIRYFQSIVERTFMRDLKSEVSNSSRAAVRSGCGNEDYDAEMRLLAAAVSPSVSSLVYPQYRFAMSRGVYQFAEPTRGNFFVSAVSPNGVFSDEPTKEFLVVTKKGWQCSCAFMKNHHLPCRHVFYIRRIIRCSTLVPMEHIEPRWILAMAKTFFELPFDSKSRLALADRMAKSMKNDEDSRSVIPPPGAWRNFMAAQEVGKRISQRMMEMDPVEFDRALRFYKLVESTLNVRPFNLNAGVIARLKSQPGGIPSTPPVRPHYVEPETTRSLAPPGGLPDTSNESNSSTDSTVITVRNMRLAQSSNRPVPKSKPLDVIDLQDDSEDEKNDKKKSNGWRHQGYAVVTKMIRSQSTPETSRMSNTMATTQTRPNHVDSTKRGERSQIGLQAPGSGTSPSLDRQRYGS</sequence>
<accession>A0A0N7L3Q3</accession>
<feature type="region of interest" description="Disordered" evidence="2">
    <location>
        <begin position="162"/>
        <end position="192"/>
    </location>
</feature>
<evidence type="ECO:0000256" key="1">
    <source>
        <dbReference type="PROSITE-ProRule" id="PRU00325"/>
    </source>
</evidence>
<dbReference type="InterPro" id="IPR048324">
    <property type="entry name" value="ZSWIM1-3_RNaseH-like"/>
</dbReference>
<organism evidence="4 5">
    <name type="scientific">Plasmopara halstedii</name>
    <name type="common">Downy mildew of sunflower</name>
    <dbReference type="NCBI Taxonomy" id="4781"/>
    <lineage>
        <taxon>Eukaryota</taxon>
        <taxon>Sar</taxon>
        <taxon>Stramenopiles</taxon>
        <taxon>Oomycota</taxon>
        <taxon>Peronosporomycetes</taxon>
        <taxon>Peronosporales</taxon>
        <taxon>Peronosporaceae</taxon>
        <taxon>Plasmopara</taxon>
    </lineage>
</organism>
<evidence type="ECO:0000256" key="2">
    <source>
        <dbReference type="SAM" id="MobiDB-lite"/>
    </source>
</evidence>
<dbReference type="EMBL" id="CCYD01000207">
    <property type="protein sequence ID" value="CEG36515.1"/>
    <property type="molecule type" value="Genomic_DNA"/>
</dbReference>
<reference evidence="5" key="1">
    <citation type="submission" date="2014-09" db="EMBL/GenBank/DDBJ databases">
        <authorList>
            <person name="Sharma Rahul"/>
            <person name="Thines Marco"/>
        </authorList>
    </citation>
    <scope>NUCLEOTIDE SEQUENCE [LARGE SCALE GENOMIC DNA]</scope>
</reference>
<keyword evidence="1" id="KW-0863">Zinc-finger</keyword>
<dbReference type="Proteomes" id="UP000054928">
    <property type="component" value="Unassembled WGS sequence"/>
</dbReference>
<feature type="region of interest" description="Disordered" evidence="2">
    <location>
        <begin position="708"/>
        <end position="864"/>
    </location>
</feature>
<feature type="domain" description="SWIM-type" evidence="3">
    <location>
        <begin position="559"/>
        <end position="592"/>
    </location>
</feature>
<keyword evidence="1" id="KW-0862">Zinc</keyword>
<dbReference type="STRING" id="4781.A0A0N7L3Q3"/>
<evidence type="ECO:0000259" key="3">
    <source>
        <dbReference type="PROSITE" id="PS50966"/>
    </source>
</evidence>
<protein>
    <submittedName>
        <fullName evidence="4">Zinc finger, SWIM-type</fullName>
    </submittedName>
</protein>
<dbReference type="Pfam" id="PF21056">
    <property type="entry name" value="ZSWIM1-3_RNaseH-like"/>
    <property type="match status" value="1"/>
</dbReference>
<dbReference type="RefSeq" id="XP_024572884.1">
    <property type="nucleotide sequence ID" value="XM_024721668.1"/>
</dbReference>
<dbReference type="InterPro" id="IPR007527">
    <property type="entry name" value="Znf_SWIM"/>
</dbReference>
<dbReference type="OMA" id="RISQRMM"/>
<dbReference type="PANTHER" id="PTHR31569:SF4">
    <property type="entry name" value="SWIM-TYPE DOMAIN-CONTAINING PROTEIN"/>
    <property type="match status" value="1"/>
</dbReference>
<dbReference type="InterPro" id="IPR052579">
    <property type="entry name" value="Zinc_finger_SWIM"/>
</dbReference>
<name>A0A0N7L3Q3_PLAHL</name>
<feature type="compositionally biased region" description="Basic and acidic residues" evidence="2">
    <location>
        <begin position="165"/>
        <end position="181"/>
    </location>
</feature>
<dbReference type="PANTHER" id="PTHR31569">
    <property type="entry name" value="SWIM-TYPE DOMAIN-CONTAINING PROTEIN"/>
    <property type="match status" value="1"/>
</dbReference>
<dbReference type="PROSITE" id="PS50966">
    <property type="entry name" value="ZF_SWIM"/>
    <property type="match status" value="1"/>
</dbReference>
<keyword evidence="5" id="KW-1185">Reference proteome</keyword>
<evidence type="ECO:0000313" key="5">
    <source>
        <dbReference type="Proteomes" id="UP000054928"/>
    </source>
</evidence>
<proteinExistence type="predicted"/>
<dbReference type="OrthoDB" id="104108at2759"/>
<keyword evidence="1" id="KW-0479">Metal-binding</keyword>
<evidence type="ECO:0000313" key="4">
    <source>
        <dbReference type="EMBL" id="CEG36515.1"/>
    </source>
</evidence>
<dbReference type="GeneID" id="36398118"/>